<evidence type="ECO:0000259" key="1">
    <source>
        <dbReference type="PROSITE" id="PS50222"/>
    </source>
</evidence>
<protein>
    <recommendedName>
        <fullName evidence="1">EF-hand domain-containing protein</fullName>
    </recommendedName>
</protein>
<evidence type="ECO:0000313" key="3">
    <source>
        <dbReference type="Proteomes" id="UP000055590"/>
    </source>
</evidence>
<dbReference type="GO" id="GO:0000272">
    <property type="term" value="P:polysaccharide catabolic process"/>
    <property type="evidence" value="ECO:0007669"/>
    <property type="project" value="InterPro"/>
</dbReference>
<proteinExistence type="predicted"/>
<dbReference type="AlphaFoldDB" id="A0A0K1PCY2"/>
<dbReference type="InterPro" id="IPR036439">
    <property type="entry name" value="Dockerin_dom_sf"/>
</dbReference>
<dbReference type="Gene3D" id="1.10.1330.10">
    <property type="entry name" value="Dockerin domain"/>
    <property type="match status" value="1"/>
</dbReference>
<dbReference type="GO" id="GO:0005509">
    <property type="term" value="F:calcium ion binding"/>
    <property type="evidence" value="ECO:0007669"/>
    <property type="project" value="InterPro"/>
</dbReference>
<dbReference type="InterPro" id="IPR011992">
    <property type="entry name" value="EF-hand-dom_pair"/>
</dbReference>
<dbReference type="EMBL" id="CP012332">
    <property type="protein sequence ID" value="AKU91380.1"/>
    <property type="molecule type" value="Genomic_DNA"/>
</dbReference>
<dbReference type="PROSITE" id="PS50222">
    <property type="entry name" value="EF_HAND_2"/>
    <property type="match status" value="1"/>
</dbReference>
<gene>
    <name evidence="2" type="ORF">AKJ08_1767</name>
</gene>
<name>A0A0K1PCY2_9BACT</name>
<dbReference type="SUPFAM" id="SSF47473">
    <property type="entry name" value="EF-hand"/>
    <property type="match status" value="1"/>
</dbReference>
<sequence>MPRGFRVDEVQCSRLLGAIATSMCLGAIARADFDGSGIVDKQDLSLLLSCLGTVRFISYDADDGPSADDARRTAECGVTDVDRDGIVTLEDLAIATSMLGMPPGPSAKSRI</sequence>
<keyword evidence="3" id="KW-1185">Reference proteome</keyword>
<feature type="domain" description="EF-hand" evidence="1">
    <location>
        <begin position="19"/>
        <end position="54"/>
    </location>
</feature>
<dbReference type="InterPro" id="IPR002048">
    <property type="entry name" value="EF_hand_dom"/>
</dbReference>
<dbReference type="KEGG" id="vin:AKJ08_1767"/>
<dbReference type="InterPro" id="IPR018247">
    <property type="entry name" value="EF_Hand_1_Ca_BS"/>
</dbReference>
<dbReference type="Proteomes" id="UP000055590">
    <property type="component" value="Chromosome"/>
</dbReference>
<evidence type="ECO:0000313" key="2">
    <source>
        <dbReference type="EMBL" id="AKU91380.1"/>
    </source>
</evidence>
<organism evidence="2 3">
    <name type="scientific">Vulgatibacter incomptus</name>
    <dbReference type="NCBI Taxonomy" id="1391653"/>
    <lineage>
        <taxon>Bacteria</taxon>
        <taxon>Pseudomonadati</taxon>
        <taxon>Myxococcota</taxon>
        <taxon>Myxococcia</taxon>
        <taxon>Myxococcales</taxon>
        <taxon>Cystobacterineae</taxon>
        <taxon>Vulgatibacteraceae</taxon>
        <taxon>Vulgatibacter</taxon>
    </lineage>
</organism>
<accession>A0A0K1PCY2</accession>
<dbReference type="PROSITE" id="PS00018">
    <property type="entry name" value="EF_HAND_1"/>
    <property type="match status" value="2"/>
</dbReference>
<reference evidence="2 3" key="1">
    <citation type="submission" date="2015-08" db="EMBL/GenBank/DDBJ databases">
        <authorList>
            <person name="Babu N.S."/>
            <person name="Beckwith C.J."/>
            <person name="Beseler K.G."/>
            <person name="Brison A."/>
            <person name="Carone J.V."/>
            <person name="Caskin T.P."/>
            <person name="Diamond M."/>
            <person name="Durham M.E."/>
            <person name="Foxe J.M."/>
            <person name="Go M."/>
            <person name="Henderson B.A."/>
            <person name="Jones I.B."/>
            <person name="McGettigan J.A."/>
            <person name="Micheletti S.J."/>
            <person name="Nasrallah M.E."/>
            <person name="Ortiz D."/>
            <person name="Piller C.R."/>
            <person name="Privatt S.R."/>
            <person name="Schneider S.L."/>
            <person name="Sharp S."/>
            <person name="Smith T.C."/>
            <person name="Stanton J.D."/>
            <person name="Ullery H.E."/>
            <person name="Wilson R.J."/>
            <person name="Serrano M.G."/>
            <person name="Buck G."/>
            <person name="Lee V."/>
            <person name="Wang Y."/>
            <person name="Carvalho R."/>
            <person name="Voegtly L."/>
            <person name="Shi R."/>
            <person name="Duckworth R."/>
            <person name="Johnson A."/>
            <person name="Loviza R."/>
            <person name="Walstead R."/>
            <person name="Shah Z."/>
            <person name="Kiflezghi M."/>
            <person name="Wade K."/>
            <person name="Ball S.L."/>
            <person name="Bradley K.W."/>
            <person name="Asai D.J."/>
            <person name="Bowman C.A."/>
            <person name="Russell D.A."/>
            <person name="Pope W.H."/>
            <person name="Jacobs-Sera D."/>
            <person name="Hendrix R.W."/>
            <person name="Hatfull G.F."/>
        </authorList>
    </citation>
    <scope>NUCLEOTIDE SEQUENCE [LARGE SCALE GENOMIC DNA]</scope>
    <source>
        <strain evidence="2 3">DSM 27710</strain>
    </source>
</reference>